<keyword evidence="2" id="KW-1185">Reference proteome</keyword>
<name>A0ABZ1GFN5_9ACTN</name>
<dbReference type="RefSeq" id="WP_326751237.1">
    <property type="nucleotide sequence ID" value="NZ_CP109134.1"/>
</dbReference>
<evidence type="ECO:0000313" key="1">
    <source>
        <dbReference type="EMBL" id="WSD04951.1"/>
    </source>
</evidence>
<protein>
    <recommendedName>
        <fullName evidence="3">Integrase</fullName>
    </recommendedName>
</protein>
<dbReference type="EMBL" id="CP109134">
    <property type="protein sequence ID" value="WSD04951.1"/>
    <property type="molecule type" value="Genomic_DNA"/>
</dbReference>
<dbReference type="GeneID" id="91541647"/>
<sequence>MRWLSKGIVSTVLSDLGSGRRPLTHEALDELPEGKVVEHLRSVLVATAVLPQRDEQMVRLERHVKNLVTCHATAEGRKILHRYATWHLLRRLRRRSRGKDITHYQLQVARQHLRAAVYLLNWLADQNLILATCRQADLERWMTSDDARLRQEAGHFVRWALSQKIARDLSFPAERWNGPSQPMDVEARWATARRLLHDDTLKSEDRLAGLLLLLYAQWPAAISRLTVDHIEETDGAVRIRLGAVPVDLPAPVADLALQQVAVRRSHAVLGRTDSPWLFPGGQPGRPISAWAMGERLRKLGIRLAEARSTALFQLATKLPAAVLARTLGIDITVAVKWQRAAAGDWAAYAAEVSRRPGSS</sequence>
<accession>A0ABZ1GFN5</accession>
<evidence type="ECO:0008006" key="3">
    <source>
        <dbReference type="Google" id="ProtNLM"/>
    </source>
</evidence>
<gene>
    <name evidence="1" type="ORF">OIE73_03715</name>
</gene>
<organism evidence="1 2">
    <name type="scientific">Streptomyces hirsutus</name>
    <dbReference type="NCBI Taxonomy" id="35620"/>
    <lineage>
        <taxon>Bacteria</taxon>
        <taxon>Bacillati</taxon>
        <taxon>Actinomycetota</taxon>
        <taxon>Actinomycetes</taxon>
        <taxon>Kitasatosporales</taxon>
        <taxon>Streptomycetaceae</taxon>
        <taxon>Streptomyces</taxon>
    </lineage>
</organism>
<proteinExistence type="predicted"/>
<evidence type="ECO:0000313" key="2">
    <source>
        <dbReference type="Proteomes" id="UP001335325"/>
    </source>
</evidence>
<dbReference type="Proteomes" id="UP001335325">
    <property type="component" value="Chromosome"/>
</dbReference>
<reference evidence="1 2" key="1">
    <citation type="submission" date="2022-10" db="EMBL/GenBank/DDBJ databases">
        <title>The complete genomes of actinobacterial strains from the NBC collection.</title>
        <authorList>
            <person name="Joergensen T.S."/>
            <person name="Alvarez Arevalo M."/>
            <person name="Sterndorff E.B."/>
            <person name="Faurdal D."/>
            <person name="Vuksanovic O."/>
            <person name="Mourched A.-S."/>
            <person name="Charusanti P."/>
            <person name="Shaw S."/>
            <person name="Blin K."/>
            <person name="Weber T."/>
        </authorList>
    </citation>
    <scope>NUCLEOTIDE SEQUENCE [LARGE SCALE GENOMIC DNA]</scope>
    <source>
        <strain evidence="1 2">NBC 01753</strain>
    </source>
</reference>